<evidence type="ECO:0000313" key="2">
    <source>
        <dbReference type="Proteomes" id="UP001056120"/>
    </source>
</evidence>
<reference evidence="2" key="1">
    <citation type="journal article" date="2022" name="Mol. Ecol. Resour.">
        <title>The genomes of chicory, endive, great burdock and yacon provide insights into Asteraceae palaeo-polyploidization history and plant inulin production.</title>
        <authorList>
            <person name="Fan W."/>
            <person name="Wang S."/>
            <person name="Wang H."/>
            <person name="Wang A."/>
            <person name="Jiang F."/>
            <person name="Liu H."/>
            <person name="Zhao H."/>
            <person name="Xu D."/>
            <person name="Zhang Y."/>
        </authorList>
    </citation>
    <scope>NUCLEOTIDE SEQUENCE [LARGE SCALE GENOMIC DNA]</scope>
    <source>
        <strain evidence="2">cv. Yunnan</strain>
    </source>
</reference>
<gene>
    <name evidence="1" type="ORF">L1987_64717</name>
</gene>
<protein>
    <submittedName>
        <fullName evidence="1">Uncharacterized protein</fullName>
    </submittedName>
</protein>
<organism evidence="1 2">
    <name type="scientific">Smallanthus sonchifolius</name>
    <dbReference type="NCBI Taxonomy" id="185202"/>
    <lineage>
        <taxon>Eukaryota</taxon>
        <taxon>Viridiplantae</taxon>
        <taxon>Streptophyta</taxon>
        <taxon>Embryophyta</taxon>
        <taxon>Tracheophyta</taxon>
        <taxon>Spermatophyta</taxon>
        <taxon>Magnoliopsida</taxon>
        <taxon>eudicotyledons</taxon>
        <taxon>Gunneridae</taxon>
        <taxon>Pentapetalae</taxon>
        <taxon>asterids</taxon>
        <taxon>campanulids</taxon>
        <taxon>Asterales</taxon>
        <taxon>Asteraceae</taxon>
        <taxon>Asteroideae</taxon>
        <taxon>Heliantheae alliance</taxon>
        <taxon>Millerieae</taxon>
        <taxon>Smallanthus</taxon>
    </lineage>
</organism>
<dbReference type="Proteomes" id="UP001056120">
    <property type="component" value="Linkage Group LG22"/>
</dbReference>
<proteinExistence type="predicted"/>
<comment type="caution">
    <text evidence="1">The sequence shown here is derived from an EMBL/GenBank/DDBJ whole genome shotgun (WGS) entry which is preliminary data.</text>
</comment>
<keyword evidence="2" id="KW-1185">Reference proteome</keyword>
<sequence length="104" mass="11429">MNNVAVSRNEIAQIVADQIADAIPNIVAQSVQMETLELTVVRKEMTELMELRIQMELKETMELTEIRGMTKSANPTTLDEAVELSRSLTDETVHTGVLALDGSG</sequence>
<accession>A0ACB9BSH9</accession>
<dbReference type="EMBL" id="CM042039">
    <property type="protein sequence ID" value="KAI3724949.1"/>
    <property type="molecule type" value="Genomic_DNA"/>
</dbReference>
<reference evidence="1 2" key="2">
    <citation type="journal article" date="2022" name="Mol. Ecol. Resour.">
        <title>The genomes of chicory, endive, great burdock and yacon provide insights into Asteraceae paleo-polyploidization history and plant inulin production.</title>
        <authorList>
            <person name="Fan W."/>
            <person name="Wang S."/>
            <person name="Wang H."/>
            <person name="Wang A."/>
            <person name="Jiang F."/>
            <person name="Liu H."/>
            <person name="Zhao H."/>
            <person name="Xu D."/>
            <person name="Zhang Y."/>
        </authorList>
    </citation>
    <scope>NUCLEOTIDE SEQUENCE [LARGE SCALE GENOMIC DNA]</scope>
    <source>
        <strain evidence="2">cv. Yunnan</strain>
        <tissue evidence="1">Leaves</tissue>
    </source>
</reference>
<evidence type="ECO:0000313" key="1">
    <source>
        <dbReference type="EMBL" id="KAI3724949.1"/>
    </source>
</evidence>
<name>A0ACB9BSH9_9ASTR</name>